<dbReference type="OrthoDB" id="9804993at2"/>
<dbReference type="Pfam" id="PF06821">
    <property type="entry name" value="Ser_hydrolase"/>
    <property type="match status" value="1"/>
</dbReference>
<dbReference type="Proteomes" id="UP000235777">
    <property type="component" value="Unassembled WGS sequence"/>
</dbReference>
<proteinExistence type="predicted"/>
<dbReference type="InterPro" id="IPR029058">
    <property type="entry name" value="AB_hydrolase_fold"/>
</dbReference>
<dbReference type="GO" id="GO:0016787">
    <property type="term" value="F:hydrolase activity"/>
    <property type="evidence" value="ECO:0007669"/>
    <property type="project" value="UniProtKB-KW"/>
</dbReference>
<dbReference type="STRING" id="863227.GCA_000373005_05467"/>
<dbReference type="Gene3D" id="3.40.50.1820">
    <property type="entry name" value="alpha/beta hydrolase"/>
    <property type="match status" value="1"/>
</dbReference>
<gene>
    <name evidence="1" type="ORF">C0Z20_19505</name>
</gene>
<comment type="caution">
    <text evidence="1">The sequence shown here is derived from an EMBL/GenBank/DDBJ whole genome shotgun (WGS) entry which is preliminary data.</text>
</comment>
<dbReference type="InterPro" id="IPR010662">
    <property type="entry name" value="RBBP9/YdeN"/>
</dbReference>
<sequence>MSRRFLIVPGYGNSGPTHWQSLWEATKPGNWSRIKVEDWDHAVCDEWVAAIDNEVRALGPDVIVVAHSLGCLAVAHWAARHARAIRGALLVAVPDPSAPAFPRAFTVGFSAVPSSRLPFPSIVVASSDDPYGSIGHAQSCANIWGSEFVDVGAHGHINAASQLEDWAEGYQLLQRLDTSALAQRTDSR</sequence>
<name>A0A2N7X0N1_9BURK</name>
<dbReference type="AlphaFoldDB" id="A0A2N7X0N1"/>
<dbReference type="SUPFAM" id="SSF53474">
    <property type="entry name" value="alpha/beta-Hydrolases"/>
    <property type="match status" value="1"/>
</dbReference>
<evidence type="ECO:0000313" key="1">
    <source>
        <dbReference type="EMBL" id="PMS35289.1"/>
    </source>
</evidence>
<reference evidence="1 2" key="1">
    <citation type="submission" date="2018-01" db="EMBL/GenBank/DDBJ databases">
        <title>Whole genome analyses suggest that Burkholderia sensu lato contains two further novel genera in the rhizoxinica-symbiotica group Mycetohabitans gen. nov., and Trinickia gen. nov.: implications for the evolution of diazotrophy and nodulation in the Burkholderiaceae.</title>
        <authorList>
            <person name="Estrada-de los Santos P."/>
            <person name="Palmer M."/>
            <person name="Chavez-Ramirez B."/>
            <person name="Beukes C."/>
            <person name="Steenkamp E.T."/>
            <person name="Hirsch A.M."/>
            <person name="Manyaka P."/>
            <person name="Maluk M."/>
            <person name="Lafos M."/>
            <person name="Crook M."/>
            <person name="Gross E."/>
            <person name="Simon M.F."/>
            <person name="Bueno dos Reis Junior F."/>
            <person name="Poole P.S."/>
            <person name="Venter S.N."/>
            <person name="James E.K."/>
        </authorList>
    </citation>
    <scope>NUCLEOTIDE SEQUENCE [LARGE SCALE GENOMIC DNA]</scope>
    <source>
        <strain evidence="1 2">JPY 581</strain>
    </source>
</reference>
<dbReference type="EMBL" id="PNYC01000012">
    <property type="protein sequence ID" value="PMS35289.1"/>
    <property type="molecule type" value="Genomic_DNA"/>
</dbReference>
<organism evidence="1 2">
    <name type="scientific">Trinickia symbiotica</name>
    <dbReference type="NCBI Taxonomy" id="863227"/>
    <lineage>
        <taxon>Bacteria</taxon>
        <taxon>Pseudomonadati</taxon>
        <taxon>Pseudomonadota</taxon>
        <taxon>Betaproteobacteria</taxon>
        <taxon>Burkholderiales</taxon>
        <taxon>Burkholderiaceae</taxon>
        <taxon>Trinickia</taxon>
    </lineage>
</organism>
<evidence type="ECO:0000313" key="2">
    <source>
        <dbReference type="Proteomes" id="UP000235777"/>
    </source>
</evidence>
<protein>
    <submittedName>
        <fullName evidence="1">Serine hydrolase family protein</fullName>
    </submittedName>
</protein>
<keyword evidence="2" id="KW-1185">Reference proteome</keyword>
<accession>A0A2N7X0N1</accession>
<dbReference type="RefSeq" id="WP_018444080.1">
    <property type="nucleotide sequence ID" value="NZ_KB890219.1"/>
</dbReference>
<keyword evidence="1" id="KW-0378">Hydrolase</keyword>